<accession>A0ABU7JG64</accession>
<comment type="caution">
    <text evidence="3">The sequence shown here is derived from an EMBL/GenBank/DDBJ whole genome shotgun (WGS) entry which is preliminary data.</text>
</comment>
<dbReference type="InterPro" id="IPR011006">
    <property type="entry name" value="CheY-like_superfamily"/>
</dbReference>
<dbReference type="PROSITE" id="PS50110">
    <property type="entry name" value="RESPONSE_REGULATORY"/>
    <property type="match status" value="1"/>
</dbReference>
<dbReference type="InterPro" id="IPR052048">
    <property type="entry name" value="ST_Response_Regulator"/>
</dbReference>
<dbReference type="PANTHER" id="PTHR43228">
    <property type="entry name" value="TWO-COMPONENT RESPONSE REGULATOR"/>
    <property type="match status" value="1"/>
</dbReference>
<dbReference type="SMART" id="SM00448">
    <property type="entry name" value="REC"/>
    <property type="match status" value="1"/>
</dbReference>
<organism evidence="3 4">
    <name type="scientific">Alkalimonas mucilaginosa</name>
    <dbReference type="NCBI Taxonomy" id="3057676"/>
    <lineage>
        <taxon>Bacteria</taxon>
        <taxon>Pseudomonadati</taxon>
        <taxon>Pseudomonadota</taxon>
        <taxon>Gammaproteobacteria</taxon>
        <taxon>Alkalimonas</taxon>
    </lineage>
</organism>
<evidence type="ECO:0000259" key="2">
    <source>
        <dbReference type="PROSITE" id="PS50110"/>
    </source>
</evidence>
<reference evidence="3 4" key="1">
    <citation type="submission" date="2023-06" db="EMBL/GenBank/DDBJ databases">
        <title>Alkalimonas sp., MEB004 an alkaliphilic bacterium isolated from Lonar Lake, India.</title>
        <authorList>
            <person name="Joshi A."/>
            <person name="Thite S."/>
        </authorList>
    </citation>
    <scope>NUCLEOTIDE SEQUENCE [LARGE SCALE GENOMIC DNA]</scope>
    <source>
        <strain evidence="3 4">MEB004</strain>
    </source>
</reference>
<feature type="domain" description="Response regulatory" evidence="2">
    <location>
        <begin position="7"/>
        <end position="122"/>
    </location>
</feature>
<dbReference type="PANTHER" id="PTHR43228:SF1">
    <property type="entry name" value="TWO-COMPONENT RESPONSE REGULATOR ARR22"/>
    <property type="match status" value="1"/>
</dbReference>
<proteinExistence type="predicted"/>
<dbReference type="InterPro" id="IPR001789">
    <property type="entry name" value="Sig_transdc_resp-reg_receiver"/>
</dbReference>
<evidence type="ECO:0000256" key="1">
    <source>
        <dbReference type="PROSITE-ProRule" id="PRU00169"/>
    </source>
</evidence>
<dbReference type="Pfam" id="PF00072">
    <property type="entry name" value="Response_reg"/>
    <property type="match status" value="1"/>
</dbReference>
<dbReference type="SUPFAM" id="SSF52172">
    <property type="entry name" value="CheY-like"/>
    <property type="match status" value="1"/>
</dbReference>
<dbReference type="Gene3D" id="3.40.50.2300">
    <property type="match status" value="1"/>
</dbReference>
<sequence>MTKSMLRVLIVDDVAAVRSYLKQILFAVGVSDVVEAADGAEATSLYHQLQPQLIFMDIQLPDINGKELLRQFKSINQSSQIVMISAFSSVDNLRASIAAGAHAFVVKPFSAKRIMHLVQSYLN</sequence>
<evidence type="ECO:0000313" key="4">
    <source>
        <dbReference type="Proteomes" id="UP001339167"/>
    </source>
</evidence>
<keyword evidence="4" id="KW-1185">Reference proteome</keyword>
<dbReference type="RefSeq" id="WP_330087996.1">
    <property type="nucleotide sequence ID" value="NZ_JAUGZK010000006.1"/>
</dbReference>
<keyword evidence="1" id="KW-0597">Phosphoprotein</keyword>
<dbReference type="Proteomes" id="UP001339167">
    <property type="component" value="Unassembled WGS sequence"/>
</dbReference>
<dbReference type="EMBL" id="JAUGZK010000006">
    <property type="protein sequence ID" value="MEE2024672.1"/>
    <property type="molecule type" value="Genomic_DNA"/>
</dbReference>
<feature type="modified residue" description="4-aspartylphosphate" evidence="1">
    <location>
        <position position="57"/>
    </location>
</feature>
<protein>
    <submittedName>
        <fullName evidence="3">Response regulator</fullName>
    </submittedName>
</protein>
<evidence type="ECO:0000313" key="3">
    <source>
        <dbReference type="EMBL" id="MEE2024672.1"/>
    </source>
</evidence>
<gene>
    <name evidence="3" type="ORF">QWF21_10475</name>
</gene>
<name>A0ABU7JG64_9GAMM</name>